<reference evidence="2" key="1">
    <citation type="journal article" date="2015" name="Nature">
        <title>Complex archaea that bridge the gap between prokaryotes and eukaryotes.</title>
        <authorList>
            <person name="Spang A."/>
            <person name="Saw J.H."/>
            <person name="Jorgensen S.L."/>
            <person name="Zaremba-Niedzwiedzka K."/>
            <person name="Martijn J."/>
            <person name="Lind A.E."/>
            <person name="van Eijk R."/>
            <person name="Schleper C."/>
            <person name="Guy L."/>
            <person name="Ettema T.J."/>
        </authorList>
    </citation>
    <scope>NUCLEOTIDE SEQUENCE</scope>
</reference>
<keyword evidence="1" id="KW-1133">Transmembrane helix</keyword>
<name>A0A0F9DGT8_9ZZZZ</name>
<evidence type="ECO:0000313" key="2">
    <source>
        <dbReference type="EMBL" id="KKL60913.1"/>
    </source>
</evidence>
<keyword evidence="1" id="KW-0812">Transmembrane</keyword>
<sequence length="65" mass="7455">MRTFTIVAILIALMVTIYLINRGITSRMSKNENQSKITAIEKAKETERKINNLVDLFFLNIPNSL</sequence>
<keyword evidence="1" id="KW-0472">Membrane</keyword>
<comment type="caution">
    <text evidence="2">The sequence shown here is derived from an EMBL/GenBank/DDBJ whole genome shotgun (WGS) entry which is preliminary data.</text>
</comment>
<evidence type="ECO:0000256" key="1">
    <source>
        <dbReference type="SAM" id="Phobius"/>
    </source>
</evidence>
<accession>A0A0F9DGT8</accession>
<organism evidence="2">
    <name type="scientific">marine sediment metagenome</name>
    <dbReference type="NCBI Taxonomy" id="412755"/>
    <lineage>
        <taxon>unclassified sequences</taxon>
        <taxon>metagenomes</taxon>
        <taxon>ecological metagenomes</taxon>
    </lineage>
</organism>
<gene>
    <name evidence="2" type="ORF">LCGC14_2200550</name>
</gene>
<dbReference type="EMBL" id="LAZR01028986">
    <property type="protein sequence ID" value="KKL60913.1"/>
    <property type="molecule type" value="Genomic_DNA"/>
</dbReference>
<proteinExistence type="predicted"/>
<feature type="transmembrane region" description="Helical" evidence="1">
    <location>
        <begin position="6"/>
        <end position="24"/>
    </location>
</feature>
<protein>
    <submittedName>
        <fullName evidence="2">Uncharacterized protein</fullName>
    </submittedName>
</protein>
<dbReference type="AlphaFoldDB" id="A0A0F9DGT8"/>